<dbReference type="eggNOG" id="ENOG502ZA1J">
    <property type="taxonomic scope" value="Bacteria"/>
</dbReference>
<gene>
    <name evidence="1" type="ORF">R2601_16050</name>
</gene>
<evidence type="ECO:0000313" key="1">
    <source>
        <dbReference type="EMBL" id="EAU46649.1"/>
    </source>
</evidence>
<sequence length="204" mass="20785">MTAPAHTDRFTGLRKLPDAPAARILAAGNAVLQTPLDLPASASVPETLAALETEGALIDMLQVLAHALPAREATWLACLAARETVAEGALMPAPLRAAEAWVFKPGPETRAAARAALDAAGNEDDTALCAMAASMADGTLGPGELEDYAAPPGAVGGAAFGMLLTAMFHDEDKVETRGPELLARALDIARGGNGTPAATEEITP</sequence>
<dbReference type="RefSeq" id="WP_007796422.1">
    <property type="nucleotide sequence ID" value="NZ_DS022276.1"/>
</dbReference>
<proteinExistence type="predicted"/>
<dbReference type="STRING" id="314265.R2601_16050"/>
<dbReference type="Pfam" id="PF22011">
    <property type="entry name" value="DUF6931"/>
    <property type="match status" value="1"/>
</dbReference>
<dbReference type="OrthoDB" id="5572566at2"/>
<dbReference type="HOGENOM" id="CLU_104554_0_0_5"/>
<organism evidence="1 2">
    <name type="scientific">Salipiger bermudensis (strain DSM 26914 / JCM 13377 / KCTC 12554 / HTCC2601)</name>
    <name type="common">Pelagibaca bermudensis</name>
    <dbReference type="NCBI Taxonomy" id="314265"/>
    <lineage>
        <taxon>Bacteria</taxon>
        <taxon>Pseudomonadati</taxon>
        <taxon>Pseudomonadota</taxon>
        <taxon>Alphaproteobacteria</taxon>
        <taxon>Rhodobacterales</taxon>
        <taxon>Roseobacteraceae</taxon>
        <taxon>Salipiger</taxon>
    </lineage>
</organism>
<reference evidence="1 2" key="1">
    <citation type="journal article" date="2010" name="J. Bacteriol.">
        <title>Genome sequences of Pelagibaca bermudensis HTCC2601T and Maritimibacter alkaliphilus HTCC2654T, the type strains of two marine Roseobacter genera.</title>
        <authorList>
            <person name="Thrash J.C."/>
            <person name="Cho J.C."/>
            <person name="Ferriera S."/>
            <person name="Johnson J."/>
            <person name="Vergin K.L."/>
            <person name="Giovannoni S.J."/>
        </authorList>
    </citation>
    <scope>NUCLEOTIDE SEQUENCE [LARGE SCALE GENOMIC DNA]</scope>
    <source>
        <strain evidence="2">DSM 26914 / JCM 13377 / KCTC 12554 / HTCC2601</strain>
    </source>
</reference>
<dbReference type="Proteomes" id="UP000006230">
    <property type="component" value="Unassembled WGS sequence"/>
</dbReference>
<dbReference type="InterPro" id="IPR053855">
    <property type="entry name" value="DUF6931"/>
</dbReference>
<accession>Q0FRD8</accession>
<evidence type="ECO:0000313" key="2">
    <source>
        <dbReference type="Proteomes" id="UP000006230"/>
    </source>
</evidence>
<keyword evidence="2" id="KW-1185">Reference proteome</keyword>
<dbReference type="AlphaFoldDB" id="Q0FRD8"/>
<protein>
    <submittedName>
        <fullName evidence="1">Uncharacterized protein</fullName>
    </submittedName>
</protein>
<comment type="caution">
    <text evidence="1">The sequence shown here is derived from an EMBL/GenBank/DDBJ whole genome shotgun (WGS) entry which is preliminary data.</text>
</comment>
<dbReference type="EMBL" id="AATQ01000012">
    <property type="protein sequence ID" value="EAU46649.1"/>
    <property type="molecule type" value="Genomic_DNA"/>
</dbReference>
<name>Q0FRD8_SALBH</name>